<dbReference type="Proteomes" id="UP000620633">
    <property type="component" value="Unassembled WGS sequence"/>
</dbReference>
<protein>
    <submittedName>
        <fullName evidence="1">PIG-L domain-containing protein</fullName>
    </submittedName>
</protein>
<dbReference type="Pfam" id="PF02585">
    <property type="entry name" value="PIG-L"/>
    <property type="match status" value="1"/>
</dbReference>
<name>A0ABQ2SSR2_9DEIO</name>
<keyword evidence="2" id="KW-1185">Reference proteome</keyword>
<dbReference type="SUPFAM" id="SSF102588">
    <property type="entry name" value="LmbE-like"/>
    <property type="match status" value="1"/>
</dbReference>
<proteinExistence type="predicted"/>
<gene>
    <name evidence="1" type="ORF">GCM10008961_30580</name>
</gene>
<dbReference type="RefSeq" id="WP_189103151.1">
    <property type="nucleotide sequence ID" value="NZ_BMQO01000020.1"/>
</dbReference>
<dbReference type="InterPro" id="IPR024078">
    <property type="entry name" value="LmbE-like_dom_sf"/>
</dbReference>
<dbReference type="InterPro" id="IPR003737">
    <property type="entry name" value="GlcNAc_PI_deacetylase-related"/>
</dbReference>
<evidence type="ECO:0000313" key="2">
    <source>
        <dbReference type="Proteomes" id="UP000620633"/>
    </source>
</evidence>
<dbReference type="EMBL" id="BMQO01000020">
    <property type="protein sequence ID" value="GGS36824.1"/>
    <property type="molecule type" value="Genomic_DNA"/>
</dbReference>
<evidence type="ECO:0000313" key="1">
    <source>
        <dbReference type="EMBL" id="GGS36824.1"/>
    </source>
</evidence>
<comment type="caution">
    <text evidence="1">The sequence shown here is derived from an EMBL/GenBank/DDBJ whole genome shotgun (WGS) entry which is preliminary data.</text>
</comment>
<sequence>MQASLLAVLAHPDDEALRCGGTLARAAAQGADVTLVCLTRGEVGRNTDPTLTVTDMGAQREQELQEACAHLGIHPPVFLGYHDSGRGDRLRQGDPLASINADPLDIEARILEVIRRVTPQVMLTFDPHGMYGHPDHLVAHRAATAAFSRAGNHGVPVQRLYYAAQTHEEMRRLQSEQRGAGLGVLNGLNPDIYAVSPCTVAACIDVRAHAAQKLAALRAHRSQTGPLSTLGTLSSAQLQPLLEQETFSLGGLRSPLPDYPVSDLFSGLNVRFHSISAGAP</sequence>
<reference evidence="2" key="1">
    <citation type="journal article" date="2019" name="Int. J. Syst. Evol. Microbiol.">
        <title>The Global Catalogue of Microorganisms (GCM) 10K type strain sequencing project: providing services to taxonomists for standard genome sequencing and annotation.</title>
        <authorList>
            <consortium name="The Broad Institute Genomics Platform"/>
            <consortium name="The Broad Institute Genome Sequencing Center for Infectious Disease"/>
            <person name="Wu L."/>
            <person name="Ma J."/>
        </authorList>
    </citation>
    <scope>NUCLEOTIDE SEQUENCE [LARGE SCALE GENOMIC DNA]</scope>
    <source>
        <strain evidence="2">JCM 31406</strain>
    </source>
</reference>
<dbReference type="PANTHER" id="PTHR12993:SF11">
    <property type="entry name" value="N-ACETYLGLUCOSAMINYL-PHOSPHATIDYLINOSITOL DE-N-ACETYLASE"/>
    <property type="match status" value="1"/>
</dbReference>
<accession>A0ABQ2SSR2</accession>
<organism evidence="1 2">
    <name type="scientific">Deinococcus knuensis</name>
    <dbReference type="NCBI Taxonomy" id="1837380"/>
    <lineage>
        <taxon>Bacteria</taxon>
        <taxon>Thermotogati</taxon>
        <taxon>Deinococcota</taxon>
        <taxon>Deinococci</taxon>
        <taxon>Deinococcales</taxon>
        <taxon>Deinococcaceae</taxon>
        <taxon>Deinococcus</taxon>
    </lineage>
</organism>
<dbReference type="PANTHER" id="PTHR12993">
    <property type="entry name" value="N-ACETYLGLUCOSAMINYL-PHOSPHATIDYLINOSITOL DE-N-ACETYLASE-RELATED"/>
    <property type="match status" value="1"/>
</dbReference>
<dbReference type="Gene3D" id="3.40.50.10320">
    <property type="entry name" value="LmbE-like"/>
    <property type="match status" value="1"/>
</dbReference>